<evidence type="ECO:0000313" key="3">
    <source>
        <dbReference type="Proteomes" id="UP000516105"/>
    </source>
</evidence>
<accession>A0ABX6T7M7</accession>
<protein>
    <submittedName>
        <fullName evidence="2">PilZ domain-containing protein</fullName>
    </submittedName>
</protein>
<feature type="domain" description="PilZ" evidence="1">
    <location>
        <begin position="9"/>
        <end position="76"/>
    </location>
</feature>
<organism evidence="2 3">
    <name type="scientific">Sphingomonas sediminicola</name>
    <dbReference type="NCBI Taxonomy" id="386874"/>
    <lineage>
        <taxon>Bacteria</taxon>
        <taxon>Pseudomonadati</taxon>
        <taxon>Pseudomonadota</taxon>
        <taxon>Alphaproteobacteria</taxon>
        <taxon>Sphingomonadales</taxon>
        <taxon>Sphingomonadaceae</taxon>
        <taxon>Sphingomonas</taxon>
    </lineage>
</organism>
<evidence type="ECO:0000259" key="1">
    <source>
        <dbReference type="Pfam" id="PF07238"/>
    </source>
</evidence>
<name>A0ABX6T7M7_9SPHN</name>
<dbReference type="EMBL" id="CP060782">
    <property type="protein sequence ID" value="QNP45790.1"/>
    <property type="molecule type" value="Genomic_DNA"/>
</dbReference>
<dbReference type="InterPro" id="IPR009875">
    <property type="entry name" value="PilZ_domain"/>
</dbReference>
<dbReference type="Pfam" id="PF07238">
    <property type="entry name" value="PilZ"/>
    <property type="match status" value="1"/>
</dbReference>
<dbReference type="SUPFAM" id="SSF141371">
    <property type="entry name" value="PilZ domain-like"/>
    <property type="match status" value="1"/>
</dbReference>
<dbReference type="Proteomes" id="UP000516105">
    <property type="component" value="Chromosome"/>
</dbReference>
<proteinExistence type="predicted"/>
<reference evidence="2 3" key="1">
    <citation type="submission" date="2020-08" db="EMBL/GenBank/DDBJ databases">
        <title>Genome sequence of Sphingomonas sediminicola KACC 15039T.</title>
        <authorList>
            <person name="Hyun D.-W."/>
            <person name="Bae J.-W."/>
        </authorList>
    </citation>
    <scope>NUCLEOTIDE SEQUENCE [LARGE SCALE GENOMIC DNA]</scope>
    <source>
        <strain evidence="2 3">KACC 15039</strain>
    </source>
</reference>
<keyword evidence="3" id="KW-1185">Reference proteome</keyword>
<evidence type="ECO:0000313" key="2">
    <source>
        <dbReference type="EMBL" id="QNP45790.1"/>
    </source>
</evidence>
<dbReference type="RefSeq" id="WP_187708743.1">
    <property type="nucleotide sequence ID" value="NZ_CP060782.1"/>
</dbReference>
<sequence>MSEFPKRPDRVSTNEPCRIARGDGAIVQGTLLNLSNSGFCVSAKCNFVERERIEVRIFGLGRLRGTTRWAKKGRAGGMLDV</sequence>
<gene>
    <name evidence="2" type="ORF">H9L14_00165</name>
</gene>